<dbReference type="PANTHER" id="PTHR16442">
    <property type="entry name" value="RING FINGER PROTEIN 17"/>
    <property type="match status" value="1"/>
</dbReference>
<dbReference type="InterPro" id="IPR000571">
    <property type="entry name" value="Znf_CCCH"/>
</dbReference>
<feature type="zinc finger region" description="C3H1-type" evidence="1">
    <location>
        <begin position="175"/>
        <end position="204"/>
    </location>
</feature>
<name>A0ABP1R332_9HEXA</name>
<reference evidence="3 4" key="1">
    <citation type="submission" date="2024-08" db="EMBL/GenBank/DDBJ databases">
        <authorList>
            <person name="Cucini C."/>
            <person name="Frati F."/>
        </authorList>
    </citation>
    <scope>NUCLEOTIDE SEQUENCE [LARGE SCALE GENOMIC DNA]</scope>
</reference>
<keyword evidence="1" id="KW-0479">Metal-binding</keyword>
<dbReference type="InterPro" id="IPR002999">
    <property type="entry name" value="Tudor"/>
</dbReference>
<dbReference type="PANTHER" id="PTHR16442:SF1">
    <property type="entry name" value="RING FINGER PROTEIN 17"/>
    <property type="match status" value="1"/>
</dbReference>
<evidence type="ECO:0000259" key="2">
    <source>
        <dbReference type="PROSITE" id="PS50103"/>
    </source>
</evidence>
<dbReference type="SUPFAM" id="SSF63748">
    <property type="entry name" value="Tudor/PWWP/MBT"/>
    <property type="match status" value="1"/>
</dbReference>
<organism evidence="3 4">
    <name type="scientific">Orchesella dallaii</name>
    <dbReference type="NCBI Taxonomy" id="48710"/>
    <lineage>
        <taxon>Eukaryota</taxon>
        <taxon>Metazoa</taxon>
        <taxon>Ecdysozoa</taxon>
        <taxon>Arthropoda</taxon>
        <taxon>Hexapoda</taxon>
        <taxon>Collembola</taxon>
        <taxon>Entomobryomorpha</taxon>
        <taxon>Entomobryoidea</taxon>
        <taxon>Orchesellidae</taxon>
        <taxon>Orchesellinae</taxon>
        <taxon>Orchesella</taxon>
    </lineage>
</organism>
<keyword evidence="4" id="KW-1185">Reference proteome</keyword>
<dbReference type="PROSITE" id="PS50103">
    <property type="entry name" value="ZF_C3H1"/>
    <property type="match status" value="1"/>
</dbReference>
<sequence length="556" mass="63164">MDLIKTEREMENSGGEGPLQEIAKELQVQEKNVFLSPDAVEKNIDVNIWEPIDEEERKLYNQIVQASIQVNFNQRAERAIDCPMETGQKNEKLSEGETTRGEVKEEAADMKPIIVDEKEKAAAMKLISIDEKEDNEGALLLYEPLEADHALDIGLLREDDPAADATGKSLFKEGRTKNVPCRFHNGFSQTCWKGSTCPFSHDLYTGGVFAQKYPDIAMAASARREATSLARLPPKPIMGKETQILCRITHIESPSEFYIEPLSGANCFCARVREEHQQDTEEKRKEKAQTGNYQLEVYDYGFGCMELPQGIGTEEQQHALPLKPLLDLLQNFLHSGLTYRKYQTDRYIPKVELVAVKINMKWMRALVLWVTEDDVTKHGALQLRVQLLETGEKVCVSVKDVCKLPDKFTTLPASAFRCCLFGVSPLGLTWSKRATRYFKELVENKEVILTVKQGIPDDLNVNVFEKRPYMVKLLVKTDGKDLIDVADYLINKFVGLQWNPLLYRPFAKHAVDSKELEALHVPVAKPLPDHTVQDENDRLGYYGLTKFEFGKPKSYK</sequence>
<dbReference type="Gene3D" id="2.40.50.90">
    <property type="match status" value="1"/>
</dbReference>
<protein>
    <recommendedName>
        <fullName evidence="2">C3H1-type domain-containing protein</fullName>
    </recommendedName>
</protein>
<proteinExistence type="predicted"/>
<evidence type="ECO:0000313" key="4">
    <source>
        <dbReference type="Proteomes" id="UP001642540"/>
    </source>
</evidence>
<keyword evidence="1" id="KW-0863">Zinc-finger</keyword>
<comment type="caution">
    <text evidence="3">The sequence shown here is derived from an EMBL/GenBank/DDBJ whole genome shotgun (WGS) entry which is preliminary data.</text>
</comment>
<evidence type="ECO:0000256" key="1">
    <source>
        <dbReference type="PROSITE-ProRule" id="PRU00723"/>
    </source>
</evidence>
<dbReference type="Proteomes" id="UP001642540">
    <property type="component" value="Unassembled WGS sequence"/>
</dbReference>
<dbReference type="EMBL" id="CAXLJM020000051">
    <property type="protein sequence ID" value="CAL8115572.1"/>
    <property type="molecule type" value="Genomic_DNA"/>
</dbReference>
<accession>A0ABP1R332</accession>
<evidence type="ECO:0000313" key="3">
    <source>
        <dbReference type="EMBL" id="CAL8115572.1"/>
    </source>
</evidence>
<gene>
    <name evidence="3" type="ORF">ODALV1_LOCUS16914</name>
</gene>
<dbReference type="Pfam" id="PF00567">
    <property type="entry name" value="TUDOR"/>
    <property type="match status" value="1"/>
</dbReference>
<feature type="domain" description="C3H1-type" evidence="2">
    <location>
        <begin position="175"/>
        <end position="204"/>
    </location>
</feature>
<dbReference type="InterPro" id="IPR035437">
    <property type="entry name" value="SNase_OB-fold_sf"/>
</dbReference>
<keyword evidence="1" id="KW-0862">Zinc</keyword>